<dbReference type="Proteomes" id="UP000176260">
    <property type="component" value="Unassembled WGS sequence"/>
</dbReference>
<dbReference type="SUPFAM" id="SSF52540">
    <property type="entry name" value="P-loop containing nucleoside triphosphate hydrolases"/>
    <property type="match status" value="2"/>
</dbReference>
<dbReference type="GO" id="GO:0005737">
    <property type="term" value="C:cytoplasm"/>
    <property type="evidence" value="ECO:0007669"/>
    <property type="project" value="UniProtKB-SubCell"/>
</dbReference>
<keyword evidence="3" id="KW-0479">Metal-binding</keyword>
<evidence type="ECO:0000256" key="4">
    <source>
        <dbReference type="ARBA" id="ARBA00022737"/>
    </source>
</evidence>
<keyword evidence="13" id="KW-0234">DNA repair</keyword>
<gene>
    <name evidence="18" type="ORF">A2Y67_01430</name>
</gene>
<dbReference type="InterPro" id="IPR004602">
    <property type="entry name" value="UvrA"/>
</dbReference>
<dbReference type="PANTHER" id="PTHR43152:SF3">
    <property type="entry name" value="UVRABC SYSTEM PROTEIN A"/>
    <property type="match status" value="1"/>
</dbReference>
<dbReference type="GO" id="GO:0008270">
    <property type="term" value="F:zinc ion binding"/>
    <property type="evidence" value="ECO:0007669"/>
    <property type="project" value="UniProtKB-KW"/>
</dbReference>
<keyword evidence="7" id="KW-0228">DNA excision</keyword>
<comment type="caution">
    <text evidence="18">The sequence shown here is derived from an EMBL/GenBank/DDBJ whole genome shotgun (WGS) entry which is preliminary data.</text>
</comment>
<comment type="subcellular location">
    <subcellularLocation>
        <location evidence="1">Cytoplasm</location>
    </subcellularLocation>
</comment>
<evidence type="ECO:0000256" key="8">
    <source>
        <dbReference type="ARBA" id="ARBA00022771"/>
    </source>
</evidence>
<dbReference type="CDD" id="cd03270">
    <property type="entry name" value="ABC_UvrA_I"/>
    <property type="match status" value="1"/>
</dbReference>
<dbReference type="GO" id="GO:0006289">
    <property type="term" value="P:nucleotide-excision repair"/>
    <property type="evidence" value="ECO:0007669"/>
    <property type="project" value="InterPro"/>
</dbReference>
<dbReference type="InterPro" id="IPR017871">
    <property type="entry name" value="ABC_transporter-like_CS"/>
</dbReference>
<dbReference type="PANTHER" id="PTHR43152">
    <property type="entry name" value="UVRABC SYSTEM PROTEIN A"/>
    <property type="match status" value="1"/>
</dbReference>
<keyword evidence="9" id="KW-0862">Zinc</keyword>
<accession>A0A1G1XSV0</accession>
<proteinExistence type="inferred from homology"/>
<evidence type="ECO:0000313" key="18">
    <source>
        <dbReference type="EMBL" id="OGY42706.1"/>
    </source>
</evidence>
<feature type="domain" description="ABC transporter" evidence="17">
    <location>
        <begin position="327"/>
        <end position="600"/>
    </location>
</feature>
<evidence type="ECO:0000256" key="3">
    <source>
        <dbReference type="ARBA" id="ARBA00022723"/>
    </source>
</evidence>
<dbReference type="NCBIfam" id="NF001503">
    <property type="entry name" value="PRK00349.1"/>
    <property type="match status" value="1"/>
</dbReference>
<keyword evidence="11" id="KW-0267">Excision nuclease</keyword>
<keyword evidence="5" id="KW-0547">Nucleotide-binding</keyword>
<dbReference type="InterPro" id="IPR041552">
    <property type="entry name" value="UvrA_DNA-bd"/>
</dbReference>
<sequence length="952" mass="106625">MSKQDKIIIKGARVHNLKNINVEIPKNKFIVITGLSGSGKSSLAFDTIFAEGQRQYVESLSSYARQFIGVMDKPDVDQIEGLSPVIAIDQKSTSNNPRSTVGTITEIYDYLRLLFARIGKIRCPNCGQEIKKLTVEQIIEKVLILPPQTRIAVLAPVVIGKKGKLDHIFKKMKKAEFFQLRLDNKIYSVTELEKLLIDEEKEHNLDVLIDYAFVEKVSGERLKKTPLYIAVQKALDLANGMITILRRDNNEEMTFSQHLHCPKCNLNLPEIELRSFSFNSPVGACPKCTGLGVRLEIDPKLVVLNPRLTIEQGAIKVWSRLTSNQPLMHKILAAVAKAHKAPLDKAVEKMKKEELDVLLYGTGEEVFDIDGKKLKFEGIIPFLEKKYRETDSEYVQKEIEDYMREIICPACNGKRLKPESLAVTVLEKNIADLVNIDLQSLFDYFEQVEKDSKAGKGNLALSENEYKIAQQLLKEVKRRLEYLNAVSLDYLTLDRSATTLAGGEAQRIRLAKQISSSLTEIIYVLDEPSIGLHQRDNRRLIEALKRLRDMGNTVIVVEHDQAIMEEADLIIDIGPGAGEYGGKLVDIGTIDKIKKNRESLTGLYLSGKYKIESRKIFRKGNNKFITVKGATANNLKNFDAKIPLGKFVAVSGVSGSGKSTLIIDILSRALAKHFFRAKEQPAAYKELIGLDNLDKVVTVDQSPIGRTPRSNPATYTGVFTYIRDLYTQIPEAKMRGFDAGKFSFNVVGGRCEACAGEGLVRIEMQFMPDVYVECEECHGSRYVKDALEIYYKGKNIAEVLDMPVEEAKRFFSDIPIIYEKLMILYDVGLGYIKLGQPATNLSGGEAQRVKLATELSRRATGKTLYILDEPTTGLHFDDINRLLGVLQKLVDKGNTVLVIEHNLDVIKSADWVIDMGPEGGNKGGYLVAEGTPKEICKVKKSYTGQYLKKLLK</sequence>
<dbReference type="Gene3D" id="3.40.50.300">
    <property type="entry name" value="P-loop containing nucleotide triphosphate hydrolases"/>
    <property type="match status" value="2"/>
</dbReference>
<evidence type="ECO:0000256" key="10">
    <source>
        <dbReference type="ARBA" id="ARBA00022840"/>
    </source>
</evidence>
<evidence type="ECO:0000256" key="6">
    <source>
        <dbReference type="ARBA" id="ARBA00022763"/>
    </source>
</evidence>
<dbReference type="Gene3D" id="1.10.8.280">
    <property type="entry name" value="ABC transporter ATPase domain-like"/>
    <property type="match status" value="1"/>
</dbReference>
<dbReference type="PROSITE" id="PS00211">
    <property type="entry name" value="ABC_TRANSPORTER_1"/>
    <property type="match status" value="2"/>
</dbReference>
<feature type="domain" description="ABC transporter" evidence="17">
    <location>
        <begin position="611"/>
        <end position="948"/>
    </location>
</feature>
<keyword evidence="6" id="KW-0227">DNA damage</keyword>
<keyword evidence="10" id="KW-0067">ATP-binding</keyword>
<dbReference type="Gene3D" id="3.30.1490.20">
    <property type="entry name" value="ATP-grasp fold, A domain"/>
    <property type="match status" value="1"/>
</dbReference>
<evidence type="ECO:0000256" key="11">
    <source>
        <dbReference type="ARBA" id="ARBA00022881"/>
    </source>
</evidence>
<evidence type="ECO:0000256" key="1">
    <source>
        <dbReference type="ARBA" id="ARBA00004496"/>
    </source>
</evidence>
<evidence type="ECO:0000256" key="16">
    <source>
        <dbReference type="ARBA" id="ARBA00042156"/>
    </source>
</evidence>
<evidence type="ECO:0000259" key="17">
    <source>
        <dbReference type="PROSITE" id="PS50893"/>
    </source>
</evidence>
<dbReference type="CDD" id="cd03271">
    <property type="entry name" value="ABC_UvrA_II"/>
    <property type="match status" value="1"/>
</dbReference>
<evidence type="ECO:0000256" key="15">
    <source>
        <dbReference type="ARBA" id="ARBA00039316"/>
    </source>
</evidence>
<name>A0A1G1XSV0_9BACT</name>
<evidence type="ECO:0000256" key="12">
    <source>
        <dbReference type="ARBA" id="ARBA00023125"/>
    </source>
</evidence>
<evidence type="ECO:0000256" key="13">
    <source>
        <dbReference type="ARBA" id="ARBA00023204"/>
    </source>
</evidence>
<dbReference type="Pfam" id="PF17760">
    <property type="entry name" value="UvrA_inter"/>
    <property type="match status" value="1"/>
</dbReference>
<dbReference type="GO" id="GO:0005524">
    <property type="term" value="F:ATP binding"/>
    <property type="evidence" value="ECO:0007669"/>
    <property type="project" value="UniProtKB-KW"/>
</dbReference>
<dbReference type="GO" id="GO:0003677">
    <property type="term" value="F:DNA binding"/>
    <property type="evidence" value="ECO:0007669"/>
    <property type="project" value="UniProtKB-KW"/>
</dbReference>
<evidence type="ECO:0000256" key="9">
    <source>
        <dbReference type="ARBA" id="ARBA00022833"/>
    </source>
</evidence>
<evidence type="ECO:0000256" key="7">
    <source>
        <dbReference type="ARBA" id="ARBA00022769"/>
    </source>
</evidence>
<dbReference type="AlphaFoldDB" id="A0A1G1XSV0"/>
<keyword evidence="4" id="KW-0677">Repeat</keyword>
<dbReference type="InterPro" id="IPR041102">
    <property type="entry name" value="UvrA_inter"/>
</dbReference>
<evidence type="ECO:0000256" key="2">
    <source>
        <dbReference type="ARBA" id="ARBA00022490"/>
    </source>
</evidence>
<organism evidence="18 19">
    <name type="scientific">Candidatus Buchananbacteria bacterium RBG_13_39_9</name>
    <dbReference type="NCBI Taxonomy" id="1797531"/>
    <lineage>
        <taxon>Bacteria</taxon>
        <taxon>Candidatus Buchananiibacteriota</taxon>
    </lineage>
</organism>
<dbReference type="GO" id="GO:0004518">
    <property type="term" value="F:nuclease activity"/>
    <property type="evidence" value="ECO:0007669"/>
    <property type="project" value="UniProtKB-KW"/>
</dbReference>
<dbReference type="GO" id="GO:0016887">
    <property type="term" value="F:ATP hydrolysis activity"/>
    <property type="evidence" value="ECO:0007669"/>
    <property type="project" value="InterPro"/>
</dbReference>
<dbReference type="Pfam" id="PF17755">
    <property type="entry name" value="UvrA_DNA-bind"/>
    <property type="match status" value="1"/>
</dbReference>
<dbReference type="InterPro" id="IPR013815">
    <property type="entry name" value="ATP_grasp_subdomain_1"/>
</dbReference>
<protein>
    <recommendedName>
        <fullName evidence="15">UvrABC system protein A</fullName>
    </recommendedName>
    <alternativeName>
        <fullName evidence="16">Excinuclease ABC subunit A</fullName>
    </alternativeName>
</protein>
<keyword evidence="8" id="KW-0863">Zinc-finger</keyword>
<evidence type="ECO:0000256" key="5">
    <source>
        <dbReference type="ARBA" id="ARBA00022741"/>
    </source>
</evidence>
<dbReference type="GO" id="GO:0009380">
    <property type="term" value="C:excinuclease repair complex"/>
    <property type="evidence" value="ECO:0007669"/>
    <property type="project" value="InterPro"/>
</dbReference>
<keyword evidence="12" id="KW-0238">DNA-binding</keyword>
<evidence type="ECO:0000313" key="19">
    <source>
        <dbReference type="Proteomes" id="UP000176260"/>
    </source>
</evidence>
<reference evidence="18 19" key="1">
    <citation type="journal article" date="2016" name="Nat. Commun.">
        <title>Thousands of microbial genomes shed light on interconnected biogeochemical processes in an aquifer system.</title>
        <authorList>
            <person name="Anantharaman K."/>
            <person name="Brown C.T."/>
            <person name="Hug L.A."/>
            <person name="Sharon I."/>
            <person name="Castelle C.J."/>
            <person name="Probst A.J."/>
            <person name="Thomas B.C."/>
            <person name="Singh A."/>
            <person name="Wilkins M.J."/>
            <person name="Karaoz U."/>
            <person name="Brodie E.L."/>
            <person name="Williams K.H."/>
            <person name="Hubbard S.S."/>
            <person name="Banfield J.F."/>
        </authorList>
    </citation>
    <scope>NUCLEOTIDE SEQUENCE [LARGE SCALE GENOMIC DNA]</scope>
</reference>
<comment type="similarity">
    <text evidence="14">Belongs to the ABC transporter superfamily. UvrA family.</text>
</comment>
<evidence type="ECO:0000256" key="14">
    <source>
        <dbReference type="ARBA" id="ARBA00038000"/>
    </source>
</evidence>
<dbReference type="NCBIfam" id="TIGR00630">
    <property type="entry name" value="uvra"/>
    <property type="match status" value="1"/>
</dbReference>
<dbReference type="PROSITE" id="PS50893">
    <property type="entry name" value="ABC_TRANSPORTER_2"/>
    <property type="match status" value="2"/>
</dbReference>
<dbReference type="InterPro" id="IPR027417">
    <property type="entry name" value="P-loop_NTPase"/>
</dbReference>
<dbReference type="EMBL" id="MHIA01000008">
    <property type="protein sequence ID" value="OGY42706.1"/>
    <property type="molecule type" value="Genomic_DNA"/>
</dbReference>
<keyword evidence="2" id="KW-0963">Cytoplasm</keyword>
<dbReference type="Gene3D" id="1.20.1580.10">
    <property type="entry name" value="ABC transporter ATPase like domain"/>
    <property type="match status" value="2"/>
</dbReference>
<dbReference type="InterPro" id="IPR003439">
    <property type="entry name" value="ABC_transporter-like_ATP-bd"/>
</dbReference>